<dbReference type="EMBL" id="VSRR010132476">
    <property type="protein sequence ID" value="MPD02645.1"/>
    <property type="molecule type" value="Genomic_DNA"/>
</dbReference>
<keyword evidence="3" id="KW-1185">Reference proteome</keyword>
<proteinExistence type="predicted"/>
<organism evidence="2 3">
    <name type="scientific">Portunus trituberculatus</name>
    <name type="common">Swimming crab</name>
    <name type="synonym">Neptunus trituberculatus</name>
    <dbReference type="NCBI Taxonomy" id="210409"/>
    <lineage>
        <taxon>Eukaryota</taxon>
        <taxon>Metazoa</taxon>
        <taxon>Ecdysozoa</taxon>
        <taxon>Arthropoda</taxon>
        <taxon>Crustacea</taxon>
        <taxon>Multicrustacea</taxon>
        <taxon>Malacostraca</taxon>
        <taxon>Eumalacostraca</taxon>
        <taxon>Eucarida</taxon>
        <taxon>Decapoda</taxon>
        <taxon>Pleocyemata</taxon>
        <taxon>Brachyura</taxon>
        <taxon>Eubrachyura</taxon>
        <taxon>Portunoidea</taxon>
        <taxon>Portunidae</taxon>
        <taxon>Portuninae</taxon>
        <taxon>Portunus</taxon>
    </lineage>
</organism>
<reference evidence="2 3" key="1">
    <citation type="submission" date="2019-05" db="EMBL/GenBank/DDBJ databases">
        <title>Another draft genome of Portunus trituberculatus and its Hox gene families provides insights of decapod evolution.</title>
        <authorList>
            <person name="Jeong J.-H."/>
            <person name="Song I."/>
            <person name="Kim S."/>
            <person name="Choi T."/>
            <person name="Kim D."/>
            <person name="Ryu S."/>
            <person name="Kim W."/>
        </authorList>
    </citation>
    <scope>NUCLEOTIDE SEQUENCE [LARGE SCALE GENOMIC DNA]</scope>
    <source>
        <tissue evidence="2">Muscle</tissue>
    </source>
</reference>
<protein>
    <submittedName>
        <fullName evidence="2">Uncharacterized protein</fullName>
    </submittedName>
</protein>
<evidence type="ECO:0000256" key="1">
    <source>
        <dbReference type="SAM" id="MobiDB-lite"/>
    </source>
</evidence>
<accession>A0A5B7KDQ0</accession>
<comment type="caution">
    <text evidence="2">The sequence shown here is derived from an EMBL/GenBank/DDBJ whole genome shotgun (WGS) entry which is preliminary data.</text>
</comment>
<evidence type="ECO:0000313" key="2">
    <source>
        <dbReference type="EMBL" id="MPD02645.1"/>
    </source>
</evidence>
<sequence length="77" mass="8643">MTRTSPKEKLVSSQYHDKCKETRKENLRRNDVAGQEGQKMVEAGRDVDAHSMVSGDLIAAAVTRDDMYKNAVLHVQP</sequence>
<dbReference type="Proteomes" id="UP000324222">
    <property type="component" value="Unassembled WGS sequence"/>
</dbReference>
<name>A0A5B7KDQ0_PORTR</name>
<evidence type="ECO:0000313" key="3">
    <source>
        <dbReference type="Proteomes" id="UP000324222"/>
    </source>
</evidence>
<feature type="region of interest" description="Disordered" evidence="1">
    <location>
        <begin position="1"/>
        <end position="26"/>
    </location>
</feature>
<dbReference type="AlphaFoldDB" id="A0A5B7KDQ0"/>
<gene>
    <name evidence="2" type="ORF">E2C01_098241</name>
</gene>